<feature type="region of interest" description="Disordered" evidence="1">
    <location>
        <begin position="114"/>
        <end position="146"/>
    </location>
</feature>
<dbReference type="Gene3D" id="3.30.160.60">
    <property type="entry name" value="Classic Zinc Finger"/>
    <property type="match status" value="1"/>
</dbReference>
<dbReference type="PROSITE" id="PS00028">
    <property type="entry name" value="ZINC_FINGER_C2H2_1"/>
    <property type="match status" value="1"/>
</dbReference>
<accession>A0AAV8UPK2</accession>
<reference evidence="3 4" key="1">
    <citation type="journal article" date="2023" name="Nat. Commun.">
        <title>Origin of minicircular mitochondrial genomes in red algae.</title>
        <authorList>
            <person name="Lee Y."/>
            <person name="Cho C.H."/>
            <person name="Lee Y.M."/>
            <person name="Park S.I."/>
            <person name="Yang J.H."/>
            <person name="West J.A."/>
            <person name="Bhattacharya D."/>
            <person name="Yoon H.S."/>
        </authorList>
    </citation>
    <scope>NUCLEOTIDE SEQUENCE [LARGE SCALE GENOMIC DNA]</scope>
    <source>
        <strain evidence="3 4">CCMP1338</strain>
        <tissue evidence="3">Whole cell</tissue>
    </source>
</reference>
<protein>
    <recommendedName>
        <fullName evidence="2">WW domain-containing protein</fullName>
    </recommendedName>
</protein>
<dbReference type="Gene3D" id="1.25.40.990">
    <property type="match status" value="1"/>
</dbReference>
<proteinExistence type="predicted"/>
<organism evidence="3 4">
    <name type="scientific">Rhodosorus marinus</name>
    <dbReference type="NCBI Taxonomy" id="101924"/>
    <lineage>
        <taxon>Eukaryota</taxon>
        <taxon>Rhodophyta</taxon>
        <taxon>Stylonematophyceae</taxon>
        <taxon>Stylonematales</taxon>
        <taxon>Stylonemataceae</taxon>
        <taxon>Rhodosorus</taxon>
    </lineage>
</organism>
<dbReference type="Pfam" id="PF03399">
    <property type="entry name" value="SAC3_GANP"/>
    <property type="match status" value="1"/>
</dbReference>
<feature type="region of interest" description="Disordered" evidence="1">
    <location>
        <begin position="66"/>
        <end position="91"/>
    </location>
</feature>
<dbReference type="GO" id="GO:0003676">
    <property type="term" value="F:nucleic acid binding"/>
    <property type="evidence" value="ECO:0007669"/>
    <property type="project" value="InterPro"/>
</dbReference>
<dbReference type="PANTHER" id="PTHR12436:SF4">
    <property type="entry name" value="LEUKOCYTE RECEPTOR CLUSTER MEMBER 8"/>
    <property type="match status" value="1"/>
</dbReference>
<feature type="region of interest" description="Disordered" evidence="1">
    <location>
        <begin position="161"/>
        <end position="199"/>
    </location>
</feature>
<feature type="region of interest" description="Disordered" evidence="1">
    <location>
        <begin position="233"/>
        <end position="257"/>
    </location>
</feature>
<dbReference type="PANTHER" id="PTHR12436">
    <property type="entry name" value="80 KDA MCM3-ASSOCIATED PROTEIN"/>
    <property type="match status" value="1"/>
</dbReference>
<feature type="compositionally biased region" description="Basic and acidic residues" evidence="1">
    <location>
        <begin position="161"/>
        <end position="192"/>
    </location>
</feature>
<evidence type="ECO:0000313" key="3">
    <source>
        <dbReference type="EMBL" id="KAJ8903421.1"/>
    </source>
</evidence>
<feature type="domain" description="WW" evidence="2">
    <location>
        <begin position="4"/>
        <end position="37"/>
    </location>
</feature>
<gene>
    <name evidence="3" type="ORF">NDN08_004529</name>
</gene>
<dbReference type="InterPro" id="IPR005062">
    <property type="entry name" value="SAC3/GANP/THP3_conserved"/>
</dbReference>
<dbReference type="InterPro" id="IPR045107">
    <property type="entry name" value="SAC3/GANP/THP3"/>
</dbReference>
<comment type="caution">
    <text evidence="3">The sequence shown here is derived from an EMBL/GenBank/DDBJ whole genome shotgun (WGS) entry which is preliminary data.</text>
</comment>
<dbReference type="CDD" id="cd00201">
    <property type="entry name" value="WW"/>
    <property type="match status" value="2"/>
</dbReference>
<dbReference type="GO" id="GO:0005634">
    <property type="term" value="C:nucleus"/>
    <property type="evidence" value="ECO:0007669"/>
    <property type="project" value="TreeGrafter"/>
</dbReference>
<feature type="compositionally biased region" description="Low complexity" evidence="1">
    <location>
        <begin position="114"/>
        <end position="129"/>
    </location>
</feature>
<evidence type="ECO:0000259" key="2">
    <source>
        <dbReference type="PROSITE" id="PS50020"/>
    </source>
</evidence>
<dbReference type="InterPro" id="IPR003604">
    <property type="entry name" value="Matrin/U1-like-C_Znf_C2H2"/>
</dbReference>
<dbReference type="SMART" id="SM00451">
    <property type="entry name" value="ZnF_U1"/>
    <property type="match status" value="1"/>
</dbReference>
<keyword evidence="4" id="KW-1185">Reference proteome</keyword>
<dbReference type="InterPro" id="IPR013087">
    <property type="entry name" value="Znf_C2H2_type"/>
</dbReference>
<evidence type="ECO:0000256" key="1">
    <source>
        <dbReference type="SAM" id="MobiDB-lite"/>
    </source>
</evidence>
<dbReference type="AlphaFoldDB" id="A0AAV8UPK2"/>
<feature type="compositionally biased region" description="Polar residues" evidence="1">
    <location>
        <begin position="235"/>
        <end position="257"/>
    </location>
</feature>
<dbReference type="InterPro" id="IPR036236">
    <property type="entry name" value="Znf_C2H2_sf"/>
</dbReference>
<sequence length="842" mass="94578">MAYSSGNEQWQQFTDDNGRVYMYNGVSGKTRWLWEKFFDPGTGKDYYTNFVTRESRWADEVDRPAKPVRGSNVQASVGVDSRGGGQQRTDPRIRREEAAVGGSRRQKIEFKVSTPSKTVTKTPSKTAKALRALSGEEPDEVVETDPNGRRFVFNRRTKESRYIDKEEKPKEENPKDESRFKPSNVQEERPGRSDSSSDQAVLRLGVVSNPHIDNIPEEPLSLAFDYAPAERFEPTVTQRQRTNEETSLSYRNPSAEVTSQMPANVSATADFSGYNYKATSGIVESTTQSALKRPTTNSENSQSLKGLSIKDFGLNTDVPGVFKRNGRFFCEPCQRSFKQHPHAKAHAASDTHKKNLRRWKTDLYSSEPSEQNNKRARVGAATGIDGDSSAYLDQVLRKNYPGQLKQWILASRLKTESAAEASEVDRVMAATVSAEVESGGVFAKDWSRLDPIAASGTDPGKSALNKKKLLSKKLGSADLKNHKEEMLSAKLPKEERNKVKRSASRPYHNPYQPVLERVTDGDPVFGAGKRIFRSIQSEHLAAVFRECRAVWSTTEIFSDEMKSGTIVGRNMTLEKEFLRMNNYEADPAEVRPPAILSKALDLILQKYRSSQVDYIYMVKQFKSLRQDLLVQGIRNEISVRLYEEHARVAIQCRDVGELNQCLTQLKELYRTIPSADEEEFVAYSLLYEIYATFVSSSNNRRNLLKNLIEIYARPTTSDHVSFALKWRSALSLNEYWKVHGLIEDARGLKNGNLLVGLTNFMMAPVRSKAVLTMAKGFRPFVPVDTIVRRLGLGTRTEGVSFIEGLGAVLGKDEDGEVAMNCKESVSKIRVQKPERITAMGGS</sequence>
<name>A0AAV8UPK2_9RHOD</name>
<dbReference type="PROSITE" id="PS50020">
    <property type="entry name" value="WW_DOMAIN_2"/>
    <property type="match status" value="1"/>
</dbReference>
<dbReference type="EMBL" id="JAMWBK010000007">
    <property type="protein sequence ID" value="KAJ8903421.1"/>
    <property type="molecule type" value="Genomic_DNA"/>
</dbReference>
<dbReference type="SUPFAM" id="SSF57667">
    <property type="entry name" value="beta-beta-alpha zinc fingers"/>
    <property type="match status" value="1"/>
</dbReference>
<dbReference type="InterPro" id="IPR001202">
    <property type="entry name" value="WW_dom"/>
</dbReference>
<dbReference type="GO" id="GO:0008270">
    <property type="term" value="F:zinc ion binding"/>
    <property type="evidence" value="ECO:0007669"/>
    <property type="project" value="InterPro"/>
</dbReference>
<dbReference type="Proteomes" id="UP001157974">
    <property type="component" value="Unassembled WGS sequence"/>
</dbReference>
<evidence type="ECO:0000313" key="4">
    <source>
        <dbReference type="Proteomes" id="UP001157974"/>
    </source>
</evidence>